<accession>A0A7W2F7S5</accession>
<evidence type="ECO:0000313" key="1">
    <source>
        <dbReference type="EMBL" id="MBA5686692.1"/>
    </source>
</evidence>
<reference evidence="1 2" key="1">
    <citation type="submission" date="2020-07" db="EMBL/GenBank/DDBJ databases">
        <title>Novel species isolated from subtropical streams in China.</title>
        <authorList>
            <person name="Lu H."/>
        </authorList>
    </citation>
    <scope>NUCLEOTIDE SEQUENCE [LARGE SCALE GENOMIC DNA]</scope>
    <source>
        <strain evidence="1 2">LX47W</strain>
    </source>
</reference>
<comment type="caution">
    <text evidence="1">The sequence shown here is derived from an EMBL/GenBank/DDBJ whole genome shotgun (WGS) entry which is preliminary data.</text>
</comment>
<gene>
    <name evidence="1" type="ORF">H3H39_06445</name>
</gene>
<protein>
    <submittedName>
        <fullName evidence="1">Uncharacterized protein</fullName>
    </submittedName>
</protein>
<dbReference type="EMBL" id="JACEZU010000002">
    <property type="protein sequence ID" value="MBA5686692.1"/>
    <property type="molecule type" value="Genomic_DNA"/>
</dbReference>
<organism evidence="1 2">
    <name type="scientific">Rugamonas apoptosis</name>
    <dbReference type="NCBI Taxonomy" id="2758570"/>
    <lineage>
        <taxon>Bacteria</taxon>
        <taxon>Pseudomonadati</taxon>
        <taxon>Pseudomonadota</taxon>
        <taxon>Betaproteobacteria</taxon>
        <taxon>Burkholderiales</taxon>
        <taxon>Oxalobacteraceae</taxon>
        <taxon>Telluria group</taxon>
        <taxon>Rugamonas</taxon>
    </lineage>
</organism>
<keyword evidence="2" id="KW-1185">Reference proteome</keyword>
<dbReference type="AlphaFoldDB" id="A0A7W2F7S5"/>
<sequence length="126" mass="14330">MSKKFKLLSVNNPGKLSSEHVWLEAIEDVDIGDYVLMDSTFGSDHQASNENRHSFLFPPKTVKQGEFVSLRTRSGEDKVFVNESKQVIHAIHWNHQKTVWNKDGDTAYLLYAPKASRQSKSVPAQE</sequence>
<dbReference type="RefSeq" id="WP_182152508.1">
    <property type="nucleotide sequence ID" value="NZ_JACEZU010000002.1"/>
</dbReference>
<evidence type="ECO:0000313" key="2">
    <source>
        <dbReference type="Proteomes" id="UP000573499"/>
    </source>
</evidence>
<name>A0A7W2F7S5_9BURK</name>
<dbReference type="Proteomes" id="UP000573499">
    <property type="component" value="Unassembled WGS sequence"/>
</dbReference>
<proteinExistence type="predicted"/>